<gene>
    <name evidence="1" type="ORF">Q5P01_020508</name>
</gene>
<name>A0AA88LXP0_CHASR</name>
<evidence type="ECO:0000313" key="1">
    <source>
        <dbReference type="EMBL" id="KAK2826294.1"/>
    </source>
</evidence>
<sequence length="82" mass="9138">MFFSVCALLRVACQKTTPHNVAESSKSSKNPNPPWLTMLLLRLPRFHSSSGPEQDLSTSPIERCSTVGTGLCWVYRNAERSL</sequence>
<dbReference type="AlphaFoldDB" id="A0AA88LXP0"/>
<dbReference type="Proteomes" id="UP001187415">
    <property type="component" value="Unassembled WGS sequence"/>
</dbReference>
<comment type="caution">
    <text evidence="1">The sequence shown here is derived from an EMBL/GenBank/DDBJ whole genome shotgun (WGS) entry which is preliminary data.</text>
</comment>
<proteinExistence type="predicted"/>
<accession>A0AA88LXP0</accession>
<dbReference type="EMBL" id="JAUPFM010000016">
    <property type="protein sequence ID" value="KAK2826294.1"/>
    <property type="molecule type" value="Genomic_DNA"/>
</dbReference>
<reference evidence="1" key="1">
    <citation type="submission" date="2023-07" db="EMBL/GenBank/DDBJ databases">
        <title>Chromosome-level Genome Assembly of Striped Snakehead (Channa striata).</title>
        <authorList>
            <person name="Liu H."/>
        </authorList>
    </citation>
    <scope>NUCLEOTIDE SEQUENCE</scope>
    <source>
        <strain evidence="1">Gz</strain>
        <tissue evidence="1">Muscle</tissue>
    </source>
</reference>
<organism evidence="1 2">
    <name type="scientific">Channa striata</name>
    <name type="common">Snakehead murrel</name>
    <name type="synonym">Ophicephalus striatus</name>
    <dbReference type="NCBI Taxonomy" id="64152"/>
    <lineage>
        <taxon>Eukaryota</taxon>
        <taxon>Metazoa</taxon>
        <taxon>Chordata</taxon>
        <taxon>Craniata</taxon>
        <taxon>Vertebrata</taxon>
        <taxon>Euteleostomi</taxon>
        <taxon>Actinopterygii</taxon>
        <taxon>Neopterygii</taxon>
        <taxon>Teleostei</taxon>
        <taxon>Neoteleostei</taxon>
        <taxon>Acanthomorphata</taxon>
        <taxon>Anabantaria</taxon>
        <taxon>Anabantiformes</taxon>
        <taxon>Channoidei</taxon>
        <taxon>Channidae</taxon>
        <taxon>Channa</taxon>
    </lineage>
</organism>
<protein>
    <submittedName>
        <fullName evidence="1">Uncharacterized protein</fullName>
    </submittedName>
</protein>
<keyword evidence="2" id="KW-1185">Reference proteome</keyword>
<evidence type="ECO:0000313" key="2">
    <source>
        <dbReference type="Proteomes" id="UP001187415"/>
    </source>
</evidence>